<dbReference type="InterPro" id="IPR004963">
    <property type="entry name" value="PAE/NOTUM"/>
</dbReference>
<evidence type="ECO:0000313" key="3">
    <source>
        <dbReference type="Proteomes" id="UP001642464"/>
    </source>
</evidence>
<dbReference type="EMBL" id="CAXAMM010038446">
    <property type="protein sequence ID" value="CAK9078559.1"/>
    <property type="molecule type" value="Genomic_DNA"/>
</dbReference>
<sequence length="670" mass="74296">MECEPCRERRVLVLGQKDAMIFSLYQLVRRQQRLEVLVMTPSEKAMGYPPSAGAEAVCRALGYSHEVASNNEALLAAVQRFQPDLLVSILWPRRVPKEVLDLCPESLNFHPSLLPKHRGSLTQFWAIFEGDDKAGTTCHRMVLEFDAGKILHREEVELSADEQLGPTALSLSHKIALTTEKCFKHIMELYFTMGLPEGEDWDIAEFPYHYRRLHEDRNSSVHVARTSDDGFIDPTWPDEKVDRFIRATYFPPYAAARLRRADGAIDGVVSLKAYQDGQGLGDELLWHKSGVLQALRAADEGATSAVAQLELFARAAAFFERHGPGSSVRRLWDRKCEEAIEYWKERPQGTDVIAEAQEAQKAVAPALARAVCAAAALGVPPEEEVEEDVFEGALAVLQHKKAAQVRPNRRRPTTTSPASWRPAILAALVLVVAIIASLLDNVDESRSLARRVPVEGGRCMDGSTSNLYLAKGYASGRRKWVIWFQGGGWCGPPELAHLDGYSPQEWENVGHPDLCSERARGYHGSSHDDAEFRDFAKRGNRVMVRNCDGTLFLSDSELETELQGNRSTLQLRGRSNAFKALQQLLPLGLLDASELLLGGCSAGAVAALQLGDQLAELVRRAQRAQRGAQTAAEEVFVAILWPGDVDPCQSVACACLCRHMFWYAMCLGER</sequence>
<keyword evidence="3" id="KW-1185">Reference proteome</keyword>
<dbReference type="InterPro" id="IPR036477">
    <property type="entry name" value="Formyl_transf_N_sf"/>
</dbReference>
<evidence type="ECO:0000313" key="2">
    <source>
        <dbReference type="EMBL" id="CAK9078559.1"/>
    </source>
</evidence>
<reference evidence="2 3" key="1">
    <citation type="submission" date="2024-02" db="EMBL/GenBank/DDBJ databases">
        <authorList>
            <person name="Chen Y."/>
            <person name="Shah S."/>
            <person name="Dougan E. K."/>
            <person name="Thang M."/>
            <person name="Chan C."/>
        </authorList>
    </citation>
    <scope>NUCLEOTIDE SEQUENCE [LARGE SCALE GENOMIC DNA]</scope>
</reference>
<gene>
    <name evidence="2" type="ORF">SCF082_LOCUS37553</name>
</gene>
<organism evidence="2 3">
    <name type="scientific">Durusdinium trenchii</name>
    <dbReference type="NCBI Taxonomy" id="1381693"/>
    <lineage>
        <taxon>Eukaryota</taxon>
        <taxon>Sar</taxon>
        <taxon>Alveolata</taxon>
        <taxon>Dinophyceae</taxon>
        <taxon>Suessiales</taxon>
        <taxon>Symbiodiniaceae</taxon>
        <taxon>Durusdinium</taxon>
    </lineage>
</organism>
<dbReference type="Proteomes" id="UP001642464">
    <property type="component" value="Unassembled WGS sequence"/>
</dbReference>
<dbReference type="CDD" id="cd08369">
    <property type="entry name" value="FMT_core"/>
    <property type="match status" value="1"/>
</dbReference>
<name>A0ABP0PUF0_9DINO</name>
<accession>A0ABP0PUF0</accession>
<protein>
    <submittedName>
        <fullName evidence="2">Methionyl-tRNA formyltransferase</fullName>
    </submittedName>
</protein>
<dbReference type="SUPFAM" id="SSF53328">
    <property type="entry name" value="Formyltransferase"/>
    <property type="match status" value="1"/>
</dbReference>
<feature type="domain" description="Formyl transferase N-terminal" evidence="1">
    <location>
        <begin position="10"/>
        <end position="164"/>
    </location>
</feature>
<dbReference type="PANTHER" id="PTHR21562">
    <property type="entry name" value="NOTUM-RELATED"/>
    <property type="match status" value="1"/>
</dbReference>
<dbReference type="Pfam" id="PF00551">
    <property type="entry name" value="Formyl_trans_N"/>
    <property type="match status" value="1"/>
</dbReference>
<comment type="caution">
    <text evidence="2">The sequence shown here is derived from an EMBL/GenBank/DDBJ whole genome shotgun (WGS) entry which is preliminary data.</text>
</comment>
<proteinExistence type="predicted"/>
<dbReference type="Gene3D" id="3.40.50.12230">
    <property type="match status" value="1"/>
</dbReference>
<dbReference type="Pfam" id="PF03283">
    <property type="entry name" value="PAE"/>
    <property type="match status" value="1"/>
</dbReference>
<dbReference type="InterPro" id="IPR002376">
    <property type="entry name" value="Formyl_transf_N"/>
</dbReference>
<evidence type="ECO:0000259" key="1">
    <source>
        <dbReference type="Pfam" id="PF00551"/>
    </source>
</evidence>